<evidence type="ECO:0000256" key="7">
    <source>
        <dbReference type="SAM" id="Phobius"/>
    </source>
</evidence>
<sequence>MIDESDPSTLGAPSMKRMLVKGAFWIAAARALGNLVTFLSMLVLARFLTPDDFGLVAIATTISTIIISVTELSLASALIYHRSISDDHFHAVFSLNFARGALIGLILLGLAWPISHLYGDPRIAGVMAVISITPVIGGVSNPKMIVFSRQLLFWQDFILGVSQKVAGFAVAATVAFQFRSYWALLASMLVTQIFGVVLSYFMISYRPRIRFTRVRELLSFSVWLTLGQAINTLNWKFDHLVIGYFLGNTALGYYTIGDNLALLPTREATMPISQALFPGFTRLNRDLSRLRRAYERSQALLCAIAFPLGCGFALIARPFVELTMGQKWESAVIIIQFLSSIFALQTMVYGLQPLAMAMGQTRELLRRDLINMLIRLPLIILGMVTGGLFGIIVARCVSGLVSIIVAMTMVRRILGISMLRQLSANIRFIVGVVVMVICAYLVGVCFGNGAGTNFLLLKVAAIVSVGAIAYPLTVYTFWHLQGRPEGPEREVIELVTALLPNRFRTQPLAGDNSSVL</sequence>
<evidence type="ECO:0000256" key="1">
    <source>
        <dbReference type="ARBA" id="ARBA00004651"/>
    </source>
</evidence>
<feature type="transmembrane region" description="Helical" evidence="7">
    <location>
        <begin position="23"/>
        <end position="47"/>
    </location>
</feature>
<accession>A0AB39XT59</accession>
<evidence type="ECO:0000256" key="2">
    <source>
        <dbReference type="ARBA" id="ARBA00007430"/>
    </source>
</evidence>
<evidence type="ECO:0000256" key="3">
    <source>
        <dbReference type="ARBA" id="ARBA00022475"/>
    </source>
</evidence>
<evidence type="ECO:0000256" key="6">
    <source>
        <dbReference type="ARBA" id="ARBA00023136"/>
    </source>
</evidence>
<dbReference type="Pfam" id="PF13440">
    <property type="entry name" value="Polysacc_synt_3"/>
    <property type="match status" value="1"/>
</dbReference>
<dbReference type="AlphaFoldDB" id="A0AB39XT59"/>
<keyword evidence="6 7" id="KW-0472">Membrane</keyword>
<dbReference type="PANTHER" id="PTHR30250:SF10">
    <property type="entry name" value="LIPOPOLYSACCHARIDE BIOSYNTHESIS PROTEIN WZXC"/>
    <property type="match status" value="1"/>
</dbReference>
<feature type="transmembrane region" description="Helical" evidence="7">
    <location>
        <begin position="151"/>
        <end position="175"/>
    </location>
</feature>
<comment type="subcellular location">
    <subcellularLocation>
        <location evidence="1">Cell membrane</location>
        <topology evidence="1">Multi-pass membrane protein</topology>
    </subcellularLocation>
</comment>
<dbReference type="RefSeq" id="WP_369726025.1">
    <property type="nucleotide sequence ID" value="NZ_CP165734.1"/>
</dbReference>
<feature type="transmembrane region" description="Helical" evidence="7">
    <location>
        <begin position="181"/>
        <end position="203"/>
    </location>
</feature>
<gene>
    <name evidence="8" type="ORF">AB8Z38_15880</name>
</gene>
<dbReference type="EMBL" id="CP165734">
    <property type="protein sequence ID" value="XDV60674.1"/>
    <property type="molecule type" value="Genomic_DNA"/>
</dbReference>
<feature type="transmembrane region" description="Helical" evidence="7">
    <location>
        <begin position="121"/>
        <end position="139"/>
    </location>
</feature>
<dbReference type="PANTHER" id="PTHR30250">
    <property type="entry name" value="PST FAMILY PREDICTED COLANIC ACID TRANSPORTER"/>
    <property type="match status" value="1"/>
</dbReference>
<feature type="transmembrane region" description="Helical" evidence="7">
    <location>
        <begin position="455"/>
        <end position="478"/>
    </location>
</feature>
<keyword evidence="4 7" id="KW-0812">Transmembrane</keyword>
<protein>
    <submittedName>
        <fullName evidence="8">Lipopolysaccharide biosynthesis protein</fullName>
    </submittedName>
</protein>
<keyword evidence="3" id="KW-1003">Cell membrane</keyword>
<keyword evidence="5 7" id="KW-1133">Transmembrane helix</keyword>
<dbReference type="GO" id="GO:0005886">
    <property type="term" value="C:plasma membrane"/>
    <property type="evidence" value="ECO:0007669"/>
    <property type="project" value="UniProtKB-SubCell"/>
</dbReference>
<proteinExistence type="inferred from homology"/>
<evidence type="ECO:0000256" key="4">
    <source>
        <dbReference type="ARBA" id="ARBA00022692"/>
    </source>
</evidence>
<feature type="transmembrane region" description="Helical" evidence="7">
    <location>
        <begin position="53"/>
        <end position="80"/>
    </location>
</feature>
<evidence type="ECO:0000256" key="5">
    <source>
        <dbReference type="ARBA" id="ARBA00022989"/>
    </source>
</evidence>
<organism evidence="8">
    <name type="scientific">Bradyrhizobium sp. LLZ17</name>
    <dbReference type="NCBI Taxonomy" id="3239388"/>
    <lineage>
        <taxon>Bacteria</taxon>
        <taxon>Pseudomonadati</taxon>
        <taxon>Pseudomonadota</taxon>
        <taxon>Alphaproteobacteria</taxon>
        <taxon>Hyphomicrobiales</taxon>
        <taxon>Nitrobacteraceae</taxon>
        <taxon>Bradyrhizobium</taxon>
    </lineage>
</organism>
<dbReference type="InterPro" id="IPR050833">
    <property type="entry name" value="Poly_Biosynth_Transport"/>
</dbReference>
<feature type="transmembrane region" description="Helical" evidence="7">
    <location>
        <begin position="92"/>
        <end position="115"/>
    </location>
</feature>
<feature type="transmembrane region" description="Helical" evidence="7">
    <location>
        <begin position="397"/>
        <end position="414"/>
    </location>
</feature>
<dbReference type="CDD" id="cd13127">
    <property type="entry name" value="MATE_tuaB_like"/>
    <property type="match status" value="1"/>
</dbReference>
<comment type="similarity">
    <text evidence="2">Belongs to the polysaccharide synthase family.</text>
</comment>
<reference evidence="8" key="1">
    <citation type="submission" date="2024-08" db="EMBL/GenBank/DDBJ databases">
        <authorList>
            <person name="Chaddad Z."/>
            <person name="Lamrabet M."/>
            <person name="Bouhnik O."/>
            <person name="Alami S."/>
            <person name="Wipf D."/>
            <person name="Courty P.E."/>
            <person name="Missbah El Idrissi M."/>
        </authorList>
    </citation>
    <scope>NUCLEOTIDE SEQUENCE</scope>
    <source>
        <strain evidence="8">LLZ17</strain>
    </source>
</reference>
<feature type="transmembrane region" description="Helical" evidence="7">
    <location>
        <begin position="372"/>
        <end position="391"/>
    </location>
</feature>
<evidence type="ECO:0000313" key="8">
    <source>
        <dbReference type="EMBL" id="XDV60674.1"/>
    </source>
</evidence>
<feature type="transmembrane region" description="Helical" evidence="7">
    <location>
        <begin position="299"/>
        <end position="319"/>
    </location>
</feature>
<feature type="transmembrane region" description="Helical" evidence="7">
    <location>
        <begin position="426"/>
        <end position="449"/>
    </location>
</feature>
<name>A0AB39XT59_9BRAD</name>
<feature type="transmembrane region" description="Helical" evidence="7">
    <location>
        <begin position="331"/>
        <end position="351"/>
    </location>
</feature>